<evidence type="ECO:0000256" key="7">
    <source>
        <dbReference type="ARBA" id="ARBA00023014"/>
    </source>
</evidence>
<evidence type="ECO:0000256" key="10">
    <source>
        <dbReference type="SAM" id="MobiDB-lite"/>
    </source>
</evidence>
<feature type="binding site" evidence="8">
    <location>
        <position position="423"/>
    </location>
    <ligand>
        <name>[4Fe-4S] cluster</name>
        <dbReference type="ChEBI" id="CHEBI:49883"/>
        <label>2</label>
    </ligand>
</feature>
<comment type="function">
    <text evidence="8">Part of a membrane-bound complex that couples electron transfer with translocation of ions across the membrane.</text>
</comment>
<comment type="similarity">
    <text evidence="8">Belongs to the 4Fe4S bacterial-type ferredoxin family. RnfC subfamily.</text>
</comment>
<keyword evidence="4 8" id="KW-0677">Repeat</keyword>
<evidence type="ECO:0000256" key="8">
    <source>
        <dbReference type="HAMAP-Rule" id="MF_00461"/>
    </source>
</evidence>
<evidence type="ECO:0000256" key="4">
    <source>
        <dbReference type="ARBA" id="ARBA00022737"/>
    </source>
</evidence>
<evidence type="ECO:0000259" key="11">
    <source>
        <dbReference type="PROSITE" id="PS51379"/>
    </source>
</evidence>
<evidence type="ECO:0000256" key="1">
    <source>
        <dbReference type="ARBA" id="ARBA00022448"/>
    </source>
</evidence>
<dbReference type="Pfam" id="PF13375">
    <property type="entry name" value="RnfC_N"/>
    <property type="match status" value="1"/>
</dbReference>
<dbReference type="InterPro" id="IPR017896">
    <property type="entry name" value="4Fe4S_Fe-S-bd"/>
</dbReference>
<keyword evidence="13" id="KW-1185">Reference proteome</keyword>
<keyword evidence="3 8" id="KW-0479">Metal-binding</keyword>
<dbReference type="RefSeq" id="WP_150863206.1">
    <property type="nucleotide sequence ID" value="NZ_VYXP01000003.1"/>
</dbReference>
<evidence type="ECO:0000256" key="9">
    <source>
        <dbReference type="SAM" id="Coils"/>
    </source>
</evidence>
<dbReference type="Gene3D" id="3.40.50.11540">
    <property type="entry name" value="NADH-ubiquinone oxidoreductase 51kDa subunit"/>
    <property type="match status" value="1"/>
</dbReference>
<dbReference type="GO" id="GO:0051539">
    <property type="term" value="F:4 iron, 4 sulfur cluster binding"/>
    <property type="evidence" value="ECO:0007669"/>
    <property type="project" value="UniProtKB-KW"/>
</dbReference>
<keyword evidence="5 8" id="KW-0249">Electron transport</keyword>
<dbReference type="AlphaFoldDB" id="A0A5N0TF40"/>
<dbReference type="PANTHER" id="PTHR43034">
    <property type="entry name" value="ION-TRANSLOCATING OXIDOREDUCTASE COMPLEX SUBUNIT C"/>
    <property type="match status" value="1"/>
</dbReference>
<gene>
    <name evidence="12" type="primary">rsxC</name>
    <name evidence="8" type="synonym">rnfC</name>
    <name evidence="12" type="ORF">F3N42_04525</name>
</gene>
<dbReference type="GO" id="GO:0022900">
    <property type="term" value="P:electron transport chain"/>
    <property type="evidence" value="ECO:0007669"/>
    <property type="project" value="UniProtKB-UniRule"/>
</dbReference>
<dbReference type="HAMAP" id="MF_00461">
    <property type="entry name" value="RsxC_RnfC"/>
    <property type="match status" value="1"/>
</dbReference>
<accession>A0A5N0TF40</accession>
<dbReference type="Pfam" id="PF01512">
    <property type="entry name" value="Complex1_51K"/>
    <property type="match status" value="1"/>
</dbReference>
<dbReference type="NCBIfam" id="TIGR01945">
    <property type="entry name" value="rnfC"/>
    <property type="match status" value="1"/>
</dbReference>
<evidence type="ECO:0000256" key="2">
    <source>
        <dbReference type="ARBA" id="ARBA00022485"/>
    </source>
</evidence>
<keyword evidence="2 8" id="KW-0004">4Fe-4S</keyword>
<dbReference type="Proteomes" id="UP000325372">
    <property type="component" value="Unassembled WGS sequence"/>
</dbReference>
<feature type="domain" description="4Fe-4S ferredoxin-type" evidence="11">
    <location>
        <begin position="370"/>
        <end position="401"/>
    </location>
</feature>
<comment type="cofactor">
    <cofactor evidence="8">
        <name>[4Fe-4S] cluster</name>
        <dbReference type="ChEBI" id="CHEBI:49883"/>
    </cofactor>
    <text evidence="8">Binds 2 [4Fe-4S] clusters per subunit.</text>
</comment>
<comment type="subunit">
    <text evidence="8">The complex is composed of six subunits: RnfA, RnfB, RnfC, RnfD, RnfE and RnfG.</text>
</comment>
<keyword evidence="7 8" id="KW-0411">Iron-sulfur</keyword>
<dbReference type="InterPro" id="IPR010208">
    <property type="entry name" value="Ion_transpt_RnfC/RsxC"/>
</dbReference>
<evidence type="ECO:0000256" key="3">
    <source>
        <dbReference type="ARBA" id="ARBA00022723"/>
    </source>
</evidence>
<feature type="binding site" evidence="8">
    <location>
        <position position="391"/>
    </location>
    <ligand>
        <name>[4Fe-4S] cluster</name>
        <dbReference type="ChEBI" id="CHEBI:49883"/>
        <label>2</label>
    </ligand>
</feature>
<dbReference type="InterPro" id="IPR037225">
    <property type="entry name" value="Nuo51_FMN-bd_sf"/>
</dbReference>
<organism evidence="12 13">
    <name type="scientific">Marinihelvus fidelis</name>
    <dbReference type="NCBI Taxonomy" id="2613842"/>
    <lineage>
        <taxon>Bacteria</taxon>
        <taxon>Pseudomonadati</taxon>
        <taxon>Pseudomonadota</taxon>
        <taxon>Gammaproteobacteria</taxon>
        <taxon>Chromatiales</taxon>
        <taxon>Wenzhouxiangellaceae</taxon>
        <taxon>Marinihelvus</taxon>
    </lineage>
</organism>
<dbReference type="InterPro" id="IPR011538">
    <property type="entry name" value="Nuo51_FMN-bd"/>
</dbReference>
<dbReference type="EC" id="7.-.-.-" evidence="8"/>
<keyword evidence="8" id="KW-0997">Cell inner membrane</keyword>
<evidence type="ECO:0000256" key="6">
    <source>
        <dbReference type="ARBA" id="ARBA00023004"/>
    </source>
</evidence>
<feature type="domain" description="4Fe-4S ferredoxin-type" evidence="11">
    <location>
        <begin position="411"/>
        <end position="440"/>
    </location>
</feature>
<feature type="binding site" evidence="8">
    <location>
        <position position="384"/>
    </location>
    <ligand>
        <name>[4Fe-4S] cluster</name>
        <dbReference type="ChEBI" id="CHEBI:49883"/>
        <label>1</label>
    </ligand>
</feature>
<dbReference type="Pfam" id="PF10531">
    <property type="entry name" value="SLBB"/>
    <property type="match status" value="1"/>
</dbReference>
<dbReference type="PROSITE" id="PS00198">
    <property type="entry name" value="4FE4S_FER_1"/>
    <property type="match status" value="1"/>
</dbReference>
<dbReference type="GO" id="GO:0046872">
    <property type="term" value="F:metal ion binding"/>
    <property type="evidence" value="ECO:0007669"/>
    <property type="project" value="UniProtKB-KW"/>
</dbReference>
<dbReference type="PROSITE" id="PS51379">
    <property type="entry name" value="4FE4S_FER_2"/>
    <property type="match status" value="2"/>
</dbReference>
<keyword evidence="8" id="KW-1003">Cell membrane</keyword>
<dbReference type="PANTHER" id="PTHR43034:SF2">
    <property type="entry name" value="ION-TRANSLOCATING OXIDOREDUCTASE COMPLEX SUBUNIT C"/>
    <property type="match status" value="1"/>
</dbReference>
<dbReference type="InterPro" id="IPR026902">
    <property type="entry name" value="RnfC_N"/>
</dbReference>
<dbReference type="EMBL" id="VYXP01000003">
    <property type="protein sequence ID" value="KAA9132496.1"/>
    <property type="molecule type" value="Genomic_DNA"/>
</dbReference>
<dbReference type="InterPro" id="IPR019554">
    <property type="entry name" value="Soluble_ligand-bd"/>
</dbReference>
<feature type="binding site" evidence="8">
    <location>
        <position position="420"/>
    </location>
    <ligand>
        <name>[4Fe-4S] cluster</name>
        <dbReference type="ChEBI" id="CHEBI:49883"/>
        <label>2</label>
    </ligand>
</feature>
<evidence type="ECO:0000313" key="13">
    <source>
        <dbReference type="Proteomes" id="UP000325372"/>
    </source>
</evidence>
<name>A0A5N0TF40_9GAMM</name>
<keyword evidence="1 8" id="KW-0813">Transport</keyword>
<dbReference type="Pfam" id="PF13187">
    <property type="entry name" value="Fer4_9"/>
    <property type="match status" value="1"/>
</dbReference>
<dbReference type="GO" id="GO:0009055">
    <property type="term" value="F:electron transfer activity"/>
    <property type="evidence" value="ECO:0007669"/>
    <property type="project" value="InterPro"/>
</dbReference>
<proteinExistence type="inferred from homology"/>
<feature type="binding site" evidence="8">
    <location>
        <position position="387"/>
    </location>
    <ligand>
        <name>[4Fe-4S] cluster</name>
        <dbReference type="ChEBI" id="CHEBI:49883"/>
        <label>1</label>
    </ligand>
</feature>
<keyword evidence="9" id="KW-0175">Coiled coil</keyword>
<dbReference type="InterPro" id="IPR017900">
    <property type="entry name" value="4Fe4S_Fe_S_CS"/>
</dbReference>
<feature type="region of interest" description="Disordered" evidence="10">
    <location>
        <begin position="487"/>
        <end position="528"/>
    </location>
</feature>
<evidence type="ECO:0000313" key="12">
    <source>
        <dbReference type="EMBL" id="KAA9132496.1"/>
    </source>
</evidence>
<dbReference type="SUPFAM" id="SSF142019">
    <property type="entry name" value="Nqo1 FMN-binding domain-like"/>
    <property type="match status" value="1"/>
</dbReference>
<keyword evidence="6 8" id="KW-0408">Iron</keyword>
<keyword evidence="8" id="KW-0472">Membrane</keyword>
<dbReference type="SUPFAM" id="SSF46548">
    <property type="entry name" value="alpha-helical ferredoxin"/>
    <property type="match status" value="1"/>
</dbReference>
<dbReference type="GO" id="GO:0005886">
    <property type="term" value="C:plasma membrane"/>
    <property type="evidence" value="ECO:0007669"/>
    <property type="project" value="UniProtKB-SubCell"/>
</dbReference>
<feature type="compositionally biased region" description="Basic and acidic residues" evidence="10">
    <location>
        <begin position="489"/>
        <end position="513"/>
    </location>
</feature>
<dbReference type="NCBIfam" id="NF003454">
    <property type="entry name" value="PRK05035.1"/>
    <property type="match status" value="1"/>
</dbReference>
<keyword evidence="8" id="KW-1278">Translocase</keyword>
<dbReference type="Gene3D" id="3.30.70.20">
    <property type="match status" value="1"/>
</dbReference>
<protein>
    <recommendedName>
        <fullName evidence="8">Ion-translocating oxidoreductase complex subunit C</fullName>
        <ecNumber evidence="8">7.-.-.-</ecNumber>
    </recommendedName>
    <alternativeName>
        <fullName evidence="8">Rnf electron transport complex subunit C</fullName>
    </alternativeName>
</protein>
<feature type="binding site" evidence="8">
    <location>
        <position position="381"/>
    </location>
    <ligand>
        <name>[4Fe-4S] cluster</name>
        <dbReference type="ChEBI" id="CHEBI:49883"/>
        <label>1</label>
    </ligand>
</feature>
<feature type="coiled-coil region" evidence="9">
    <location>
        <begin position="457"/>
        <end position="486"/>
    </location>
</feature>
<comment type="caution">
    <text evidence="12">The sequence shown here is derived from an EMBL/GenBank/DDBJ whole genome shotgun (WGS) entry which is preliminary data.</text>
</comment>
<feature type="binding site" evidence="8">
    <location>
        <position position="426"/>
    </location>
    <ligand>
        <name>[4Fe-4S] cluster</name>
        <dbReference type="ChEBI" id="CHEBI:49883"/>
        <label>2</label>
    </ligand>
</feature>
<sequence>MILDEVNAVGERLHRFPGGLRLRHHKQVACQQPVERPPLPAVLVVPMRQQAGPEATPVVSVGDPVLKGQLIGGDPSGLGARVHAPSSGRVTAVEQRRIGHPTGQTGTCVVIKTDGLDEWPPTEPVPDWREACAVDLQAQIQAAGVVGLGGAVFPTDRKLDGGRAAGIHTVIINGAECEPWIACDEMLMREHPRRVVTGTLVLMRAAGAEHGVIAIEDQMGAVGAALERAAVELGDDRVRVVRIPTIYPEGGERQLIQTLTGLEVPAGGLPQDLGILCQNVATADAARAAVIDGQPLLERNVTVTGNGVARPRVLRALLGTPVGELVTAAGGYTPGAARLVIGGPMMGYALHDDSEPVVKATNCVLVLDQAEIRPTQPEMPCIRCGECARVCPARLMPQDLQFFIRSGQLDSATDIGLEACIECGCCDAVCPSHIPLAEWFRHGKAESRHQARERAFADRARERHQAREARLEQAKAEKAARMARRKLKLVSDDERKRQVARAIERAKAAREKQAGAPPSTPRDGEPDE</sequence>
<evidence type="ECO:0000256" key="5">
    <source>
        <dbReference type="ARBA" id="ARBA00022982"/>
    </source>
</evidence>
<feature type="binding site" evidence="8">
    <location>
        <position position="430"/>
    </location>
    <ligand>
        <name>[4Fe-4S] cluster</name>
        <dbReference type="ChEBI" id="CHEBI:49883"/>
        <label>1</label>
    </ligand>
</feature>
<reference evidence="12 13" key="1">
    <citation type="submission" date="2019-09" db="EMBL/GenBank/DDBJ databases">
        <title>Wenzhouxiangella sp. Genome sequencing and assembly.</title>
        <authorList>
            <person name="Zhang R."/>
        </authorList>
    </citation>
    <scope>NUCLEOTIDE SEQUENCE [LARGE SCALE GENOMIC DNA]</scope>
    <source>
        <strain evidence="12 13">W260</strain>
    </source>
</reference>
<comment type="subcellular location">
    <subcellularLocation>
        <location evidence="8">Cell inner membrane</location>
        <topology evidence="8">Peripheral membrane protein</topology>
    </subcellularLocation>
</comment>